<evidence type="ECO:0000256" key="10">
    <source>
        <dbReference type="SAM" id="MobiDB-lite"/>
    </source>
</evidence>
<gene>
    <name evidence="12" type="primary">CENPC</name>
</gene>
<feature type="compositionally biased region" description="Basic and acidic residues" evidence="10">
    <location>
        <begin position="350"/>
        <end position="370"/>
    </location>
</feature>
<evidence type="ECO:0000256" key="8">
    <source>
        <dbReference type="ARBA" id="ARBA00082151"/>
    </source>
</evidence>
<evidence type="ECO:0000313" key="12">
    <source>
        <dbReference type="Ensembl" id="ENSSCAP00000017134.1"/>
    </source>
</evidence>
<feature type="region of interest" description="Disordered" evidence="10">
    <location>
        <begin position="136"/>
        <end position="480"/>
    </location>
</feature>
<feature type="compositionally biased region" description="Polar residues" evidence="10">
    <location>
        <begin position="207"/>
        <end position="216"/>
    </location>
</feature>
<evidence type="ECO:0000256" key="7">
    <source>
        <dbReference type="ARBA" id="ARBA00068530"/>
    </source>
</evidence>
<evidence type="ECO:0000256" key="4">
    <source>
        <dbReference type="ARBA" id="ARBA00023242"/>
    </source>
</evidence>
<evidence type="ECO:0000256" key="9">
    <source>
        <dbReference type="ARBA" id="ARBA00083562"/>
    </source>
</evidence>
<comment type="subcellular location">
    <subcellularLocation>
        <location evidence="1">Nucleus</location>
    </subcellularLocation>
</comment>
<feature type="compositionally biased region" description="Basic and acidic residues" evidence="10">
    <location>
        <begin position="180"/>
        <end position="206"/>
    </location>
</feature>
<evidence type="ECO:0000256" key="1">
    <source>
        <dbReference type="ARBA" id="ARBA00004123"/>
    </source>
</evidence>
<feature type="compositionally biased region" description="Basic residues" evidence="10">
    <location>
        <begin position="164"/>
        <end position="178"/>
    </location>
</feature>
<dbReference type="PANTHER" id="PTHR16684">
    <property type="entry name" value="CENTROMERE PROTEIN C"/>
    <property type="match status" value="1"/>
</dbReference>
<feature type="domain" description="Mif2/CENP-C cupin" evidence="11">
    <location>
        <begin position="619"/>
        <end position="701"/>
    </location>
</feature>
<dbReference type="GO" id="GO:0005721">
    <property type="term" value="C:pericentric heterochromatin"/>
    <property type="evidence" value="ECO:0007669"/>
    <property type="project" value="UniProtKB-ARBA"/>
</dbReference>
<feature type="compositionally biased region" description="Low complexity" evidence="10">
    <location>
        <begin position="294"/>
        <end position="305"/>
    </location>
</feature>
<evidence type="ECO:0000256" key="6">
    <source>
        <dbReference type="ARBA" id="ARBA00064952"/>
    </source>
</evidence>
<dbReference type="Pfam" id="PF11699">
    <property type="entry name" value="CENP-C_C"/>
    <property type="match status" value="1"/>
</dbReference>
<comment type="function">
    <text evidence="5">Component of the CENPA-NAC (nucleosome-associated) complex, a complex that plays a central role in assembly of kinetochore proteins, mitotic progression and chromosome segregation. The CENPA-NAC complex recruits the CENPA-CAD (nucleosome distal) complex and may be involved in incorporation of newly synthesized CENPA into centromeres. CENPC recruits DNA methylation and DNMT3B to both centromeric and pericentromeric satellite repeats and regulates the histone code in these regions.</text>
</comment>
<comment type="similarity">
    <text evidence="2">Belongs to the CENP-C/MIF2 family.</text>
</comment>
<dbReference type="GO" id="GO:0051382">
    <property type="term" value="P:kinetochore assembly"/>
    <property type="evidence" value="ECO:0007669"/>
    <property type="project" value="InterPro"/>
</dbReference>
<dbReference type="GeneTree" id="ENSGT00390000016737"/>
<evidence type="ECO:0000259" key="11">
    <source>
        <dbReference type="Pfam" id="PF11699"/>
    </source>
</evidence>
<feature type="compositionally biased region" description="Basic residues" evidence="10">
    <location>
        <begin position="442"/>
        <end position="452"/>
    </location>
</feature>
<evidence type="ECO:0000256" key="2">
    <source>
        <dbReference type="ARBA" id="ARBA00010291"/>
    </source>
</evidence>
<accession>A0A8C9NHE6</accession>
<dbReference type="InterPro" id="IPR014710">
    <property type="entry name" value="RmlC-like_jellyroll"/>
</dbReference>
<dbReference type="GO" id="GO:0019237">
    <property type="term" value="F:centromeric DNA binding"/>
    <property type="evidence" value="ECO:0007669"/>
    <property type="project" value="InterPro"/>
</dbReference>
<keyword evidence="3" id="KW-0238">DNA-binding</keyword>
<proteinExistence type="inferred from homology"/>
<feature type="compositionally biased region" description="Low complexity" evidence="10">
    <location>
        <begin position="463"/>
        <end position="474"/>
    </location>
</feature>
<dbReference type="FunFam" id="2.60.120.10:FF:000033">
    <property type="entry name" value="Centromere protein C 1"/>
    <property type="match status" value="1"/>
</dbReference>
<dbReference type="Gene3D" id="2.60.120.10">
    <property type="entry name" value="Jelly Rolls"/>
    <property type="match status" value="1"/>
</dbReference>
<dbReference type="GO" id="GO:0051455">
    <property type="term" value="P:spindle attachment to meiosis I kinetochore"/>
    <property type="evidence" value="ECO:0007669"/>
    <property type="project" value="TreeGrafter"/>
</dbReference>
<keyword evidence="13" id="KW-1185">Reference proteome</keyword>
<evidence type="ECO:0000313" key="13">
    <source>
        <dbReference type="Proteomes" id="UP000694409"/>
    </source>
</evidence>
<dbReference type="GO" id="GO:0000776">
    <property type="term" value="C:kinetochore"/>
    <property type="evidence" value="ECO:0007669"/>
    <property type="project" value="InterPro"/>
</dbReference>
<sequence length="727" mass="81070">PGQNVLKLIQDCFESKLLFGLSYESHLKPATPDYIATSKKAESSVSKSEKKNTLKDVEAPCQCPAVPLDPENNCGAVGSPFPVEEAETSPVVKYSTSISPPSHPPVKYQEIEIEHECEFLIDESGGASFTSWISIPTKKKKSKNDGSAAPISKPQPSEKEKTQNKKVKNRKVHAKALTKQKLDHLDVGDFDFKEKSVSDPIPHSEENVLTSQSRKSTCVGKTKRDALRQDSPNQKKNTSWKPEAEELMSSRSGLETEPPGEKQSETSMPGEDLSMASSGHQEEQTVSLKKSLKSSKNLQLASKASQHLVKKKETAKQKLPKVKLIKTGTVTPRKKLKISVQKSSNKKPRLQREESSDSGRGEEELEREPVELNEVCPTSLHQKLETPVIQKLTKPEKPRNVLHTPESPGDASNKTPLKALQHPMESVKNPGKKWSAKSSGKIPKKIPRRTNKALHSSPEGPESQTDSDSSSVQDTARRKQKLPDVKIKRIINAFRNGFLNVFSDNSEDSNYKLRHLLSDEIAKHKIVMPSNTPNVRRTKRIRLRPLEYWRGERINYTMKPSGISSKIPIFIPASLDHSIAGASKPIIVLDPVTNNEVHLDCINTADSHTFFFKDEAIEIHKTLNTSLFATGRLILKPYKEKGQQFVDMDTLAFHIIHGKLMVTLHNTSYYMSAGDCFYVPAGNGYNIRNLLNEESVLLFTQLKDRTPMAAEFCSVSINNQLLVRSSS</sequence>
<dbReference type="AlphaFoldDB" id="A0A8C9NHE6"/>
<dbReference type="InterPro" id="IPR011051">
    <property type="entry name" value="RmlC_Cupin_sf"/>
</dbReference>
<organism evidence="12 13">
    <name type="scientific">Serinus canaria</name>
    <name type="common">Island canary</name>
    <name type="synonym">Fringilla canaria</name>
    <dbReference type="NCBI Taxonomy" id="9135"/>
    <lineage>
        <taxon>Eukaryota</taxon>
        <taxon>Metazoa</taxon>
        <taxon>Chordata</taxon>
        <taxon>Craniata</taxon>
        <taxon>Vertebrata</taxon>
        <taxon>Euteleostomi</taxon>
        <taxon>Archelosauria</taxon>
        <taxon>Archosauria</taxon>
        <taxon>Dinosauria</taxon>
        <taxon>Saurischia</taxon>
        <taxon>Theropoda</taxon>
        <taxon>Coelurosauria</taxon>
        <taxon>Aves</taxon>
        <taxon>Neognathae</taxon>
        <taxon>Neoaves</taxon>
        <taxon>Telluraves</taxon>
        <taxon>Australaves</taxon>
        <taxon>Passeriformes</taxon>
        <taxon>Passeroidea</taxon>
        <taxon>Fringillidae</taxon>
        <taxon>Carduelinae</taxon>
        <taxon>Serinus</taxon>
    </lineage>
</organism>
<evidence type="ECO:0000256" key="3">
    <source>
        <dbReference type="ARBA" id="ARBA00023125"/>
    </source>
</evidence>
<feature type="compositionally biased region" description="Polar residues" evidence="10">
    <location>
        <begin position="230"/>
        <end position="240"/>
    </location>
</feature>
<dbReference type="PANTHER" id="PTHR16684:SF11">
    <property type="entry name" value="CENTROMERE PROTEIN C"/>
    <property type="match status" value="1"/>
</dbReference>
<comment type="subunit">
    <text evidence="6">Oligomer. Component of the CENPA-NAC complex, at least composed of CENPA, CENPC, CENPH, CENPM, CENPN, CENPT and CENPU. The CENPA-NAC complex interacts with the CENPA-CAD complex, composed of CENPI, CENPK, CENPL, CENPO, CENPP, CENPQ, CENPR and CENPS. Binds to DAXX. Interacts with DNMT3B. Interacts directly with CENPA. Identified in a centromere complex containing histones H2A, H2B and H4, and at least CENPA, CENPB, CENPC, CENPT, CENPN, HJURP, SUPT16H, SSRP1 and RSF1. Interacts with MEIKIN.</text>
</comment>
<name>A0A8C9NHE6_SERCA</name>
<dbReference type="Ensembl" id="ENSSCAT00000019194.1">
    <property type="protein sequence ID" value="ENSSCAP00000017134.1"/>
    <property type="gene ID" value="ENSSCAG00000012449.1"/>
</dbReference>
<dbReference type="InterPro" id="IPR028386">
    <property type="entry name" value="CENP-C/Mif2/cnp3"/>
</dbReference>
<dbReference type="GO" id="GO:0005634">
    <property type="term" value="C:nucleus"/>
    <property type="evidence" value="ECO:0007669"/>
    <property type="project" value="UniProtKB-SubCell"/>
</dbReference>
<reference evidence="12" key="1">
    <citation type="submission" date="2025-08" db="UniProtKB">
        <authorList>
            <consortium name="Ensembl"/>
        </authorList>
    </citation>
    <scope>IDENTIFICATION</scope>
</reference>
<keyword evidence="4" id="KW-0539">Nucleus</keyword>
<reference evidence="12" key="2">
    <citation type="submission" date="2025-09" db="UniProtKB">
        <authorList>
            <consortium name="Ensembl"/>
        </authorList>
    </citation>
    <scope>IDENTIFICATION</scope>
</reference>
<dbReference type="Proteomes" id="UP000694409">
    <property type="component" value="Unassembled WGS sequence"/>
</dbReference>
<dbReference type="SUPFAM" id="SSF51182">
    <property type="entry name" value="RmlC-like cupins"/>
    <property type="match status" value="1"/>
</dbReference>
<dbReference type="InterPro" id="IPR025974">
    <property type="entry name" value="Mif2/CENP-C_cupin"/>
</dbReference>
<evidence type="ECO:0000256" key="5">
    <source>
        <dbReference type="ARBA" id="ARBA00053516"/>
    </source>
</evidence>
<dbReference type="GO" id="GO:0051315">
    <property type="term" value="P:attachment of mitotic spindle microtubules to kinetochore"/>
    <property type="evidence" value="ECO:0007669"/>
    <property type="project" value="TreeGrafter"/>
</dbReference>
<protein>
    <recommendedName>
        <fullName evidence="7">Centromere protein C</fullName>
    </recommendedName>
    <alternativeName>
        <fullName evidence="8">Centromere autoantigen C</fullName>
    </alternativeName>
    <alternativeName>
        <fullName evidence="9">Centromere protein C 1</fullName>
    </alternativeName>
</protein>